<evidence type="ECO:0000313" key="1">
    <source>
        <dbReference type="EMBL" id="SFM83166.1"/>
    </source>
</evidence>
<dbReference type="EMBL" id="FOUZ01000003">
    <property type="protein sequence ID" value="SFM83166.1"/>
    <property type="molecule type" value="Genomic_DNA"/>
</dbReference>
<organism evidence="1 2">
    <name type="scientific">Algoriella xinjiangensis</name>
    <dbReference type="NCBI Taxonomy" id="684065"/>
    <lineage>
        <taxon>Bacteria</taxon>
        <taxon>Pseudomonadati</taxon>
        <taxon>Bacteroidota</taxon>
        <taxon>Flavobacteriia</taxon>
        <taxon>Flavobacteriales</taxon>
        <taxon>Weeksellaceae</taxon>
        <taxon>Algoriella</taxon>
    </lineage>
</organism>
<gene>
    <name evidence="1" type="ORF">SAMN05421738_10339</name>
</gene>
<dbReference type="Proteomes" id="UP000199149">
    <property type="component" value="Unassembled WGS sequence"/>
</dbReference>
<dbReference type="PROSITE" id="PS51257">
    <property type="entry name" value="PROKAR_LIPOPROTEIN"/>
    <property type="match status" value="1"/>
</dbReference>
<dbReference type="AlphaFoldDB" id="A0A1I4U288"/>
<evidence type="ECO:0000313" key="2">
    <source>
        <dbReference type="Proteomes" id="UP000199149"/>
    </source>
</evidence>
<accession>A0A1I4U288</accession>
<name>A0A1I4U288_9FLAO</name>
<proteinExistence type="predicted"/>
<keyword evidence="2" id="KW-1185">Reference proteome</keyword>
<reference evidence="2" key="1">
    <citation type="submission" date="2016-10" db="EMBL/GenBank/DDBJ databases">
        <authorList>
            <person name="Varghese N."/>
            <person name="Submissions S."/>
        </authorList>
    </citation>
    <scope>NUCLEOTIDE SEQUENCE [LARGE SCALE GENOMIC DNA]</scope>
    <source>
        <strain evidence="2">XJ109</strain>
    </source>
</reference>
<dbReference type="OrthoDB" id="1434467at2"/>
<dbReference type="STRING" id="684065.SAMN05421738_10339"/>
<protein>
    <submittedName>
        <fullName evidence="1">Uncharacterized protein</fullName>
    </submittedName>
</protein>
<dbReference type="RefSeq" id="WP_092906556.1">
    <property type="nucleotide sequence ID" value="NZ_FOUZ01000003.1"/>
</dbReference>
<sequence>MKWTFITFFAFATFYGCTDKSTPTIYPSKIGVDSAYADLIKKDKPVENSENVMKEEEKVVATKKVVANKPQQKVISSVDKIVQLSANNTIQNLEISFAKAKAEPTKVAGQTNTFTFNADSAKKVWIKISAQDSLANIRINHIKGPVDSIKGGPFGKETIFELPARGVYQFSISEKPTNKTPYAGKYKVELKLLWK</sequence>